<name>A0ABV8D0E1_9STRE</name>
<comment type="caution">
    <text evidence="1">The sequence shown here is derived from an EMBL/GenBank/DDBJ whole genome shotgun (WGS) entry which is preliminary data.</text>
</comment>
<reference evidence="2" key="1">
    <citation type="journal article" date="2019" name="Int. J. Syst. Evol. Microbiol.">
        <title>The Global Catalogue of Microorganisms (GCM) 10K type strain sequencing project: providing services to taxonomists for standard genome sequencing and annotation.</title>
        <authorList>
            <consortium name="The Broad Institute Genomics Platform"/>
            <consortium name="The Broad Institute Genome Sequencing Center for Infectious Disease"/>
            <person name="Wu L."/>
            <person name="Ma J."/>
        </authorList>
    </citation>
    <scope>NUCLEOTIDE SEQUENCE [LARGE SCALE GENOMIC DNA]</scope>
    <source>
        <strain evidence="2">CCUG 58728</strain>
    </source>
</reference>
<keyword evidence="2" id="KW-1185">Reference proteome</keyword>
<sequence>MDTTTRRPYLYNLLDAVLSLKLSGKKIIIGYANPQDLMFASVGLDGIATGNYQNVRNFNPDMFFMDEEESIKRRSTWYYDNNTFSEFKPEQLALAQNRDKLHLFQPSNDYTAEYLGANPITSYLWNESMNFKNYLYSMYLNCNDISSSTKKFSFVESMFLEKEKNLKTLFENGIREGNRTFRADAFEATLSAFSAIKNDREEDIEELELLV</sequence>
<dbReference type="EMBL" id="JBHSAC010000037">
    <property type="protein sequence ID" value="MFC3931965.1"/>
    <property type="molecule type" value="Genomic_DNA"/>
</dbReference>
<proteinExistence type="predicted"/>
<evidence type="ECO:0000313" key="1">
    <source>
        <dbReference type="EMBL" id="MFC3931965.1"/>
    </source>
</evidence>
<evidence type="ECO:0000313" key="2">
    <source>
        <dbReference type="Proteomes" id="UP001595901"/>
    </source>
</evidence>
<dbReference type="RefSeq" id="WP_380430863.1">
    <property type="nucleotide sequence ID" value="NZ_JBHSAC010000037.1"/>
</dbReference>
<gene>
    <name evidence="1" type="ORF">ACFOSE_04090</name>
</gene>
<dbReference type="Proteomes" id="UP001595901">
    <property type="component" value="Unassembled WGS sequence"/>
</dbReference>
<accession>A0ABV8D0E1</accession>
<protein>
    <submittedName>
        <fullName evidence="1">Uncharacterized protein</fullName>
    </submittedName>
</protein>
<organism evidence="1 2">
    <name type="scientific">Streptococcus dentapri</name>
    <dbReference type="NCBI Taxonomy" id="573564"/>
    <lineage>
        <taxon>Bacteria</taxon>
        <taxon>Bacillati</taxon>
        <taxon>Bacillota</taxon>
        <taxon>Bacilli</taxon>
        <taxon>Lactobacillales</taxon>
        <taxon>Streptococcaceae</taxon>
        <taxon>Streptococcus</taxon>
    </lineage>
</organism>